<evidence type="ECO:0000256" key="4">
    <source>
        <dbReference type="ARBA" id="ARBA00022989"/>
    </source>
</evidence>
<feature type="transmembrane region" description="Helical" evidence="8">
    <location>
        <begin position="31"/>
        <end position="48"/>
    </location>
</feature>
<feature type="region of interest" description="Disordered" evidence="7">
    <location>
        <begin position="582"/>
        <end position="615"/>
    </location>
</feature>
<dbReference type="STRING" id="51351.M4E6H1"/>
<comment type="subcellular location">
    <subcellularLocation>
        <location evidence="1">Membrane</location>
        <topology evidence="1">Multi-pass membrane protein</topology>
    </subcellularLocation>
</comment>
<name>M4E6H1_BRACM</name>
<reference evidence="9" key="3">
    <citation type="submission" date="2023-03" db="UniProtKB">
        <authorList>
            <consortium name="EnsemblPlants"/>
        </authorList>
    </citation>
    <scope>IDENTIFICATION</scope>
    <source>
        <strain evidence="9">cv. Chiifu-401-42</strain>
    </source>
</reference>
<protein>
    <recommendedName>
        <fullName evidence="11">LMBR1-like membrane protein</fullName>
    </recommendedName>
</protein>
<dbReference type="Pfam" id="PF04791">
    <property type="entry name" value="LMBR1"/>
    <property type="match status" value="1"/>
</dbReference>
<feature type="transmembrane region" description="Helical" evidence="8">
    <location>
        <begin position="136"/>
        <end position="158"/>
    </location>
</feature>
<evidence type="ECO:0000256" key="6">
    <source>
        <dbReference type="SAM" id="Coils"/>
    </source>
</evidence>
<dbReference type="InterPro" id="IPR006876">
    <property type="entry name" value="LMBR1-like_membr_prot"/>
</dbReference>
<evidence type="ECO:0000256" key="2">
    <source>
        <dbReference type="ARBA" id="ARBA00010487"/>
    </source>
</evidence>
<dbReference type="EnsemblPlants" id="Bra024375.1">
    <property type="protein sequence ID" value="Bra024375.1-P"/>
    <property type="gene ID" value="Bra024375"/>
</dbReference>
<dbReference type="Proteomes" id="UP000011750">
    <property type="component" value="Chromosome A06"/>
</dbReference>
<dbReference type="Gramene" id="Bra024375.1">
    <property type="protein sequence ID" value="Bra024375.1-P"/>
    <property type="gene ID" value="Bra024375"/>
</dbReference>
<evidence type="ECO:0000313" key="10">
    <source>
        <dbReference type="Proteomes" id="UP000011750"/>
    </source>
</evidence>
<feature type="region of interest" description="Disordered" evidence="7">
    <location>
        <begin position="707"/>
        <end position="728"/>
    </location>
</feature>
<keyword evidence="10" id="KW-1185">Reference proteome</keyword>
<evidence type="ECO:0000256" key="1">
    <source>
        <dbReference type="ARBA" id="ARBA00004141"/>
    </source>
</evidence>
<evidence type="ECO:0000256" key="7">
    <source>
        <dbReference type="SAM" id="MobiDB-lite"/>
    </source>
</evidence>
<evidence type="ECO:0000256" key="3">
    <source>
        <dbReference type="ARBA" id="ARBA00022692"/>
    </source>
</evidence>
<evidence type="ECO:0000256" key="8">
    <source>
        <dbReference type="SAM" id="Phobius"/>
    </source>
</evidence>
<feature type="compositionally biased region" description="Polar residues" evidence="7">
    <location>
        <begin position="711"/>
        <end position="728"/>
    </location>
</feature>
<keyword evidence="4 8" id="KW-1133">Transmembrane helix</keyword>
<dbReference type="InterPro" id="IPR051584">
    <property type="entry name" value="GPCR-associated_LMBR1"/>
</dbReference>
<dbReference type="HOGENOM" id="CLU_014778_0_0_1"/>
<evidence type="ECO:0000313" key="9">
    <source>
        <dbReference type="EnsemblPlants" id="Bra024375.1-P"/>
    </source>
</evidence>
<dbReference type="PANTHER" id="PTHR21355">
    <property type="entry name" value="G-PROTEIN COUPLED RECEPTOR-ASSOCIATED PROTEIN LMBRD2"/>
    <property type="match status" value="1"/>
</dbReference>
<evidence type="ECO:0008006" key="11">
    <source>
        <dbReference type="Google" id="ProtNLM"/>
    </source>
</evidence>
<comment type="similarity">
    <text evidence="2">Belongs to the LIMR family.</text>
</comment>
<feature type="compositionally biased region" description="Polar residues" evidence="7">
    <location>
        <begin position="637"/>
        <end position="650"/>
    </location>
</feature>
<keyword evidence="3 8" id="KW-0812">Transmembrane</keyword>
<keyword evidence="6" id="KW-0175">Coiled coil</keyword>
<keyword evidence="5 8" id="KW-0472">Membrane</keyword>
<dbReference type="eggNOG" id="KOG2296">
    <property type="taxonomic scope" value="Eukaryota"/>
</dbReference>
<sequence>MWVFYLISLPLTLGLVVFTLRYFAGPEIPRYVLITVGYTWFCSVSVIILAPADIWTIMESFVFFFDCLCHLIILRMVPFPSCGVGHTGVPSFSPDQWKFAFHVDLAWAVVPLIQGFEDAGDFTVSERLKTSVHVNLVFYLVLGFVGLLGLILLIMMHRNWKGSILGYAMACSNTFGLVTGAFLLGFGLSEIPKSLWRNADWTTRQKVLSHKIAVKLDNAHQELSNAIVVAQATSTQMSKRDPMRPYMNVIDAMLAKMFREDPSFKPQGGQLGENDMDYDTDEKSMATLRRHLRNAKEEYYRYKSEYLTYVTEALVLEDTMKNYERRDSTGWKYISSFRTSRNGKWRNLLDTLEFIWRCLLKKQIQMMLAIVTGIMSAAILLAEATLLLSKLDLSLFSILIRFVKSDELLVQAFAFVPLVYMCICTYYSLFKIGMLMIYSLTPRQTSSVNLLMICSMIARYAPPISYNFINLIQLRSETIFEKKMGRIDDAVPVFGQRFNEIYPLIMVIYTLLVASNFFDRVFNYFGSWKRFKFQTETDDMDGFDPSGLMILKKERSWLEEGQKVGELVLPLARNFNDVDDVEQGSNFSQEHSSVEMKMSSSYDTMKGSSSNDDISRRYGSAREAITNKYAAIREQQNKYSPSPVSKSENMASAKVSLLETDSSGRSNGEGGGGSGESSSRLASTWRNMKLGIQSFKENVATKKFLPLRQGPESTTATSTRVMNPSRPQSLDDIFQRLKNRSVEHGHYLDDEVD</sequence>
<dbReference type="InParanoid" id="M4E6H1"/>
<dbReference type="PANTHER" id="PTHR21355:SF15">
    <property type="entry name" value="LMBR1-LIKE MEMBRANE PROTEIN"/>
    <property type="match status" value="1"/>
</dbReference>
<feature type="transmembrane region" description="Helical" evidence="8">
    <location>
        <begin position="366"/>
        <end position="388"/>
    </location>
</feature>
<proteinExistence type="inferred from homology"/>
<evidence type="ECO:0000256" key="5">
    <source>
        <dbReference type="ARBA" id="ARBA00023136"/>
    </source>
</evidence>
<organism evidence="9 10">
    <name type="scientific">Brassica campestris</name>
    <name type="common">Field mustard</name>
    <dbReference type="NCBI Taxonomy" id="3711"/>
    <lineage>
        <taxon>Eukaryota</taxon>
        <taxon>Viridiplantae</taxon>
        <taxon>Streptophyta</taxon>
        <taxon>Embryophyta</taxon>
        <taxon>Tracheophyta</taxon>
        <taxon>Spermatophyta</taxon>
        <taxon>Magnoliopsida</taxon>
        <taxon>eudicotyledons</taxon>
        <taxon>Gunneridae</taxon>
        <taxon>Pentapetalae</taxon>
        <taxon>rosids</taxon>
        <taxon>malvids</taxon>
        <taxon>Brassicales</taxon>
        <taxon>Brassicaceae</taxon>
        <taxon>Brassiceae</taxon>
        <taxon>Brassica</taxon>
    </lineage>
</organism>
<feature type="coiled-coil region" evidence="6">
    <location>
        <begin position="278"/>
        <end position="305"/>
    </location>
</feature>
<feature type="transmembrane region" description="Helical" evidence="8">
    <location>
        <begin position="408"/>
        <end position="429"/>
    </location>
</feature>
<reference evidence="9 10" key="2">
    <citation type="journal article" date="2018" name="Hortic Res">
        <title>Improved Brassica rapa reference genome by single-molecule sequencing and chromosome conformation capture technologies.</title>
        <authorList>
            <person name="Zhang L."/>
            <person name="Cai X."/>
            <person name="Wu J."/>
            <person name="Liu M."/>
            <person name="Grob S."/>
            <person name="Cheng F."/>
            <person name="Liang J."/>
            <person name="Cai C."/>
            <person name="Liu Z."/>
            <person name="Liu B."/>
            <person name="Wang F."/>
            <person name="Li S."/>
            <person name="Liu F."/>
            <person name="Li X."/>
            <person name="Cheng L."/>
            <person name="Yang W."/>
            <person name="Li M.H."/>
            <person name="Grossniklaus U."/>
            <person name="Zheng H."/>
            <person name="Wang X."/>
        </authorList>
    </citation>
    <scope>NUCLEOTIDE SEQUENCE [LARGE SCALE GENOMIC DNA]</scope>
    <source>
        <strain evidence="9 10">cv. Chiifu-401-42</strain>
    </source>
</reference>
<dbReference type="OMA" id="EDIINCD"/>
<feature type="transmembrane region" description="Helical" evidence="8">
    <location>
        <begin position="164"/>
        <end position="188"/>
    </location>
</feature>
<reference evidence="9 10" key="1">
    <citation type="journal article" date="2011" name="Nat. Genet.">
        <title>The genome of the mesopolyploid crop species Brassica rapa.</title>
        <authorList>
            <consortium name="Brassica rapa Genome Sequencing Project Consortium"/>
            <person name="Wang X."/>
            <person name="Wang H."/>
            <person name="Wang J."/>
            <person name="Sun R."/>
            <person name="Wu J."/>
            <person name="Liu S."/>
            <person name="Bai Y."/>
            <person name="Mun J.H."/>
            <person name="Bancroft I."/>
            <person name="Cheng F."/>
            <person name="Huang S."/>
            <person name="Li X."/>
            <person name="Hua W."/>
            <person name="Wang J."/>
            <person name="Wang X."/>
            <person name="Freeling M."/>
            <person name="Pires J.C."/>
            <person name="Paterson A.H."/>
            <person name="Chalhoub B."/>
            <person name="Wang B."/>
            <person name="Hayward A."/>
            <person name="Sharpe A.G."/>
            <person name="Park B.S."/>
            <person name="Weisshaar B."/>
            <person name="Liu B."/>
            <person name="Li B."/>
            <person name="Liu B."/>
            <person name="Tong C."/>
            <person name="Song C."/>
            <person name="Duran C."/>
            <person name="Peng C."/>
            <person name="Geng C."/>
            <person name="Koh C."/>
            <person name="Lin C."/>
            <person name="Edwards D."/>
            <person name="Mu D."/>
            <person name="Shen D."/>
            <person name="Soumpourou E."/>
            <person name="Li F."/>
            <person name="Fraser F."/>
            <person name="Conant G."/>
            <person name="Lassalle G."/>
            <person name="King G.J."/>
            <person name="Bonnema G."/>
            <person name="Tang H."/>
            <person name="Wang H."/>
            <person name="Belcram H."/>
            <person name="Zhou H."/>
            <person name="Hirakawa H."/>
            <person name="Abe H."/>
            <person name="Guo H."/>
            <person name="Wang H."/>
            <person name="Jin H."/>
            <person name="Parkin I.A."/>
            <person name="Batley J."/>
            <person name="Kim J.S."/>
            <person name="Just J."/>
            <person name="Li J."/>
            <person name="Xu J."/>
            <person name="Deng J."/>
            <person name="Kim J.A."/>
            <person name="Li J."/>
            <person name="Yu J."/>
            <person name="Meng J."/>
            <person name="Wang J."/>
            <person name="Min J."/>
            <person name="Poulain J."/>
            <person name="Wang J."/>
            <person name="Hatakeyama K."/>
            <person name="Wu K."/>
            <person name="Wang L."/>
            <person name="Fang L."/>
            <person name="Trick M."/>
            <person name="Links M.G."/>
            <person name="Zhao M."/>
            <person name="Jin M."/>
            <person name="Ramchiary N."/>
            <person name="Drou N."/>
            <person name="Berkman P.J."/>
            <person name="Cai Q."/>
            <person name="Huang Q."/>
            <person name="Li R."/>
            <person name="Tabata S."/>
            <person name="Cheng S."/>
            <person name="Zhang S."/>
            <person name="Zhang S."/>
            <person name="Huang S."/>
            <person name="Sato S."/>
            <person name="Sun S."/>
            <person name="Kwon S.J."/>
            <person name="Choi S.R."/>
            <person name="Lee T.H."/>
            <person name="Fan W."/>
            <person name="Zhao X."/>
            <person name="Tan X."/>
            <person name="Xu X."/>
            <person name="Wang Y."/>
            <person name="Qiu Y."/>
            <person name="Yin Y."/>
            <person name="Li Y."/>
            <person name="Du Y."/>
            <person name="Liao Y."/>
            <person name="Lim Y."/>
            <person name="Narusaka Y."/>
            <person name="Wang Y."/>
            <person name="Wang Z."/>
            <person name="Li Z."/>
            <person name="Wang Z."/>
            <person name="Xiong Z."/>
            <person name="Zhang Z."/>
        </authorList>
    </citation>
    <scope>NUCLEOTIDE SEQUENCE [LARGE SCALE GENOMIC DNA]</scope>
    <source>
        <strain evidence="9 10">cv. Chiifu-401-42</strain>
    </source>
</reference>
<feature type="transmembrane region" description="Helical" evidence="8">
    <location>
        <begin position="6"/>
        <end position="24"/>
    </location>
</feature>
<feature type="region of interest" description="Disordered" evidence="7">
    <location>
        <begin position="632"/>
        <end position="681"/>
    </location>
</feature>
<feature type="transmembrane region" description="Helical" evidence="8">
    <location>
        <begin position="501"/>
        <end position="522"/>
    </location>
</feature>
<dbReference type="AlphaFoldDB" id="M4E6H1"/>
<dbReference type="GO" id="GO:0016020">
    <property type="term" value="C:membrane"/>
    <property type="evidence" value="ECO:0000318"/>
    <property type="project" value="GO_Central"/>
</dbReference>
<feature type="compositionally biased region" description="Polar residues" evidence="7">
    <location>
        <begin position="598"/>
        <end position="612"/>
    </location>
</feature>
<accession>M4E6H1</accession>